<dbReference type="InterPro" id="IPR001279">
    <property type="entry name" value="Metallo-B-lactamas"/>
</dbReference>
<dbReference type="CDD" id="cd07731">
    <property type="entry name" value="ComA-like_MBL-fold"/>
    <property type="match status" value="1"/>
</dbReference>
<proteinExistence type="predicted"/>
<reference evidence="8 9" key="1">
    <citation type="submission" date="2023-10" db="EMBL/GenBank/DDBJ databases">
        <title>A novel Glycoside Hydrolase 43-Like Enzyme from Clostrdium boliviensis is an Endo-xylanase, and a Candidate for Xylooligosaccharides Production from Different Xylan Substrates.</title>
        <authorList>
            <person name="Alvarez M.T."/>
            <person name="Rocabado-Villegas L.R."/>
            <person name="Salas-Veizaga D.M."/>
            <person name="Linares-Pasten J.A."/>
            <person name="Gudmundsdottir E.E."/>
            <person name="Hreggvidsson G.O."/>
            <person name="Adlercreutz P."/>
            <person name="Nordberg Karlsson E."/>
        </authorList>
    </citation>
    <scope>NUCLEOTIDE SEQUENCE [LARGE SCALE GENOMIC DNA]</scope>
    <source>
        <strain evidence="8 9">E-1</strain>
    </source>
</reference>
<dbReference type="InterPro" id="IPR004477">
    <property type="entry name" value="ComEC_N"/>
</dbReference>
<organism evidence="8 9">
    <name type="scientific">Clostridium boliviensis</name>
    <dbReference type="NCBI Taxonomy" id="318465"/>
    <lineage>
        <taxon>Bacteria</taxon>
        <taxon>Bacillati</taxon>
        <taxon>Bacillota</taxon>
        <taxon>Clostridia</taxon>
        <taxon>Eubacteriales</taxon>
        <taxon>Clostridiaceae</taxon>
        <taxon>Clostridium</taxon>
    </lineage>
</organism>
<keyword evidence="4 6" id="KW-1133">Transmembrane helix</keyword>
<evidence type="ECO:0000256" key="4">
    <source>
        <dbReference type="ARBA" id="ARBA00022989"/>
    </source>
</evidence>
<dbReference type="InterPro" id="IPR025405">
    <property type="entry name" value="DUF4131"/>
</dbReference>
<dbReference type="Gene3D" id="3.60.15.10">
    <property type="entry name" value="Ribonuclease Z/Hydroxyacylglutathione hydrolase-like"/>
    <property type="match status" value="1"/>
</dbReference>
<dbReference type="PANTHER" id="PTHR30619">
    <property type="entry name" value="DNA INTERNALIZATION/COMPETENCE PROTEIN COMEC/REC2"/>
    <property type="match status" value="1"/>
</dbReference>
<evidence type="ECO:0000256" key="1">
    <source>
        <dbReference type="ARBA" id="ARBA00004651"/>
    </source>
</evidence>
<feature type="transmembrane region" description="Helical" evidence="6">
    <location>
        <begin position="406"/>
        <end position="428"/>
    </location>
</feature>
<feature type="transmembrane region" description="Helical" evidence="6">
    <location>
        <begin position="435"/>
        <end position="453"/>
    </location>
</feature>
<feature type="transmembrane region" description="Helical" evidence="6">
    <location>
        <begin position="343"/>
        <end position="367"/>
    </location>
</feature>
<feature type="transmembrane region" description="Helical" evidence="6">
    <location>
        <begin position="473"/>
        <end position="493"/>
    </location>
</feature>
<evidence type="ECO:0000313" key="9">
    <source>
        <dbReference type="Proteomes" id="UP001276854"/>
    </source>
</evidence>
<feature type="transmembrane region" description="Helical" evidence="6">
    <location>
        <begin position="250"/>
        <end position="272"/>
    </location>
</feature>
<gene>
    <name evidence="8" type="ORF">RZO55_17530</name>
</gene>
<dbReference type="InterPro" id="IPR036866">
    <property type="entry name" value="RibonucZ/Hydroxyglut_hydro"/>
</dbReference>
<dbReference type="Pfam" id="PF13567">
    <property type="entry name" value="DUF4131"/>
    <property type="match status" value="1"/>
</dbReference>
<feature type="transmembrane region" description="Helical" evidence="6">
    <location>
        <begin position="49"/>
        <end position="67"/>
    </location>
</feature>
<dbReference type="InterPro" id="IPR052159">
    <property type="entry name" value="Competence_DNA_uptake"/>
</dbReference>
<feature type="domain" description="Metallo-beta-lactamase" evidence="7">
    <location>
        <begin position="539"/>
        <end position="743"/>
    </location>
</feature>
<keyword evidence="3 6" id="KW-0812">Transmembrane</keyword>
<keyword evidence="5 6" id="KW-0472">Membrane</keyword>
<dbReference type="SUPFAM" id="SSF56281">
    <property type="entry name" value="Metallo-hydrolase/oxidoreductase"/>
    <property type="match status" value="1"/>
</dbReference>
<dbReference type="InterPro" id="IPR035681">
    <property type="entry name" value="ComA-like_MBL"/>
</dbReference>
<dbReference type="PANTHER" id="PTHR30619:SF7">
    <property type="entry name" value="BETA-LACTAMASE DOMAIN PROTEIN"/>
    <property type="match status" value="1"/>
</dbReference>
<name>A0ABU4GP29_9CLOT</name>
<keyword evidence="9" id="KW-1185">Reference proteome</keyword>
<dbReference type="Pfam" id="PF00753">
    <property type="entry name" value="Lactamase_B"/>
    <property type="match status" value="1"/>
</dbReference>
<dbReference type="SMART" id="SM00849">
    <property type="entry name" value="Lactamase_B"/>
    <property type="match status" value="1"/>
</dbReference>
<feature type="transmembrane region" description="Helical" evidence="6">
    <location>
        <begin position="7"/>
        <end position="29"/>
    </location>
</feature>
<evidence type="ECO:0000259" key="7">
    <source>
        <dbReference type="SMART" id="SM00849"/>
    </source>
</evidence>
<sequence length="800" mass="87619">MKRPLCLIAGGFVLGETAVLLALTSWLYLPALIAAGMIFYGCRRGRTPLWVFLPLIFFYLGAARADAENEKWRERDKTLDEISSCYTEVQGRISSIEEDEGETQLVLKHNRLRIFRSGRWKEVPYEASGLMVSLKKESGPSWKRLAIGQTVAVRGEIQLFSQARNPGEFNFKNYYKSRGLDFRLSAEEIEVTDPSRSLLLECLRGLKMRSKEILYRDASKEDAGIFAAAVLGDKMGISDEIKELYQKNGIAHLLAISGLHMSLIGLSFYKLVRKAGTGFWEAGLFSTVLLILYGLLTGASPSVIRAGIMMCAGFYAACLGRTYDLLSAASLALFLLGLHSPNLIMQGGVQLSFGAVFAIGGVGPLLSSWLGKEGVLARGFSACFAVQMIILPVTAFHFYQMPPYGLVLNLLVIPLMGGVLCSGLGVIAFGTLSPVCGTAAAGTGHYILSLYEILLKAAGKMPGNNLILGRPGIMVLAVYAVFLTGSMIFIGLLKKKAEKWLIPYWGKLLFLMGIYLLSILIFLPRPVKGLEAWFLDVGQGDGILLRTEGVCILVDGGSSSKKSLGEYTLAPCLKSLGISVIDYAFVSHGDLDHLSGVKYLLENNEDIRIGNLFLPYHGRKDESIQSLEVLARKRGTSVRYITGGDYMRMGALSISCLYPGKEETPADINGESQVLKMDYVNCHMLFTGDMGETEEQSLLGKKEGNYLGEVNVLKIAHHGSKYSSSEPFLDSVSPDWAVISYGQGNSYGHPHKEVLNRLRRRKVTVFQTGESGAVRLVTDGTRIGFSTFVDGNRKAGYNKR</sequence>
<dbReference type="InterPro" id="IPR004797">
    <property type="entry name" value="Competence_ComEC/Rec2"/>
</dbReference>
<dbReference type="Pfam" id="PF03772">
    <property type="entry name" value="Competence"/>
    <property type="match status" value="1"/>
</dbReference>
<feature type="transmembrane region" description="Helical" evidence="6">
    <location>
        <begin position="379"/>
        <end position="400"/>
    </location>
</feature>
<dbReference type="Proteomes" id="UP001276854">
    <property type="component" value="Unassembled WGS sequence"/>
</dbReference>
<comment type="subcellular location">
    <subcellularLocation>
        <location evidence="1">Cell membrane</location>
        <topology evidence="1">Multi-pass membrane protein</topology>
    </subcellularLocation>
</comment>
<keyword evidence="2" id="KW-1003">Cell membrane</keyword>
<dbReference type="EMBL" id="JAWONS010000252">
    <property type="protein sequence ID" value="MDW2799379.1"/>
    <property type="molecule type" value="Genomic_DNA"/>
</dbReference>
<feature type="transmembrane region" description="Helical" evidence="6">
    <location>
        <begin position="278"/>
        <end position="296"/>
    </location>
</feature>
<comment type="caution">
    <text evidence="8">The sequence shown here is derived from an EMBL/GenBank/DDBJ whole genome shotgun (WGS) entry which is preliminary data.</text>
</comment>
<protein>
    <submittedName>
        <fullName evidence="8">DNA internalization-related competence protein ComEC/Rec2</fullName>
    </submittedName>
</protein>
<evidence type="ECO:0000256" key="3">
    <source>
        <dbReference type="ARBA" id="ARBA00022692"/>
    </source>
</evidence>
<evidence type="ECO:0000256" key="6">
    <source>
        <dbReference type="SAM" id="Phobius"/>
    </source>
</evidence>
<evidence type="ECO:0000313" key="8">
    <source>
        <dbReference type="EMBL" id="MDW2799379.1"/>
    </source>
</evidence>
<evidence type="ECO:0000256" key="2">
    <source>
        <dbReference type="ARBA" id="ARBA00022475"/>
    </source>
</evidence>
<feature type="transmembrane region" description="Helical" evidence="6">
    <location>
        <begin position="505"/>
        <end position="523"/>
    </location>
</feature>
<dbReference type="NCBIfam" id="TIGR00361">
    <property type="entry name" value="ComEC_Rec2"/>
    <property type="match status" value="1"/>
</dbReference>
<dbReference type="NCBIfam" id="TIGR00360">
    <property type="entry name" value="ComEC_N-term"/>
    <property type="match status" value="1"/>
</dbReference>
<evidence type="ECO:0000256" key="5">
    <source>
        <dbReference type="ARBA" id="ARBA00023136"/>
    </source>
</evidence>
<accession>A0ABU4GP29</accession>